<dbReference type="RefSeq" id="XP_030173994.1">
    <property type="nucleotide sequence ID" value="XM_030318134.1"/>
</dbReference>
<gene>
    <name evidence="2" type="primary">PIGBOS1</name>
</gene>
<reference evidence="2" key="1">
    <citation type="submission" date="2025-08" db="UniProtKB">
        <authorList>
            <consortium name="Ensembl"/>
        </authorList>
    </citation>
    <scope>IDENTIFICATION</scope>
</reference>
<dbReference type="Ensembl" id="ENSLCNT00005019103.1">
    <property type="protein sequence ID" value="ENSLCNP00005017030.1"/>
    <property type="gene ID" value="ENSLCNG00005011212.1"/>
</dbReference>
<evidence type="ECO:0000256" key="1">
    <source>
        <dbReference type="SAM" id="Phobius"/>
    </source>
</evidence>
<dbReference type="RefSeq" id="XP_030173993.1">
    <property type="nucleotide sequence ID" value="XM_030318133.1"/>
</dbReference>
<dbReference type="AlphaFoldDB" id="A0A667I1A2"/>
<keyword evidence="3" id="KW-1185">Reference proteome</keyword>
<feature type="transmembrane region" description="Helical" evidence="1">
    <location>
        <begin position="6"/>
        <end position="25"/>
    </location>
</feature>
<keyword evidence="1" id="KW-0472">Membrane</keyword>
<accession>A0A667I1A2</accession>
<dbReference type="CTD" id="101928527"/>
<sequence>MFGRLTLPQLLFASILGIAGGMYIYQPIFEQYYRDKMEFKKKLKLTQESEEKKS</sequence>
<name>A0A667I1A2_LYNCA</name>
<reference evidence="2" key="2">
    <citation type="submission" date="2025-09" db="UniProtKB">
        <authorList>
            <consortium name="Ensembl"/>
        </authorList>
    </citation>
    <scope>IDENTIFICATION</scope>
</reference>
<organism evidence="2 3">
    <name type="scientific">Lynx canadensis</name>
    <name type="common">Canada lynx</name>
    <name type="synonym">Felis canadensis</name>
    <dbReference type="NCBI Taxonomy" id="61383"/>
    <lineage>
        <taxon>Eukaryota</taxon>
        <taxon>Metazoa</taxon>
        <taxon>Chordata</taxon>
        <taxon>Craniata</taxon>
        <taxon>Vertebrata</taxon>
        <taxon>Euteleostomi</taxon>
        <taxon>Mammalia</taxon>
        <taxon>Eutheria</taxon>
        <taxon>Laurasiatheria</taxon>
        <taxon>Carnivora</taxon>
        <taxon>Feliformia</taxon>
        <taxon>Felidae</taxon>
        <taxon>Felinae</taxon>
        <taxon>Lynx</taxon>
    </lineage>
</organism>
<dbReference type="InterPro" id="IPR057394">
    <property type="entry name" value="PIGBOS1"/>
</dbReference>
<dbReference type="Proteomes" id="UP000472241">
    <property type="component" value="Unplaced"/>
</dbReference>
<proteinExistence type="predicted"/>
<evidence type="ECO:0000313" key="3">
    <source>
        <dbReference type="Proteomes" id="UP000472241"/>
    </source>
</evidence>
<protein>
    <submittedName>
        <fullName evidence="2">PIGB opposite strand 1</fullName>
    </submittedName>
</protein>
<dbReference type="GeneID" id="115515901"/>
<keyword evidence="1" id="KW-1133">Transmembrane helix</keyword>
<dbReference type="Pfam" id="PF23670">
    <property type="entry name" value="PIGBOS1"/>
    <property type="match status" value="1"/>
</dbReference>
<evidence type="ECO:0000313" key="2">
    <source>
        <dbReference type="Ensembl" id="ENSLCNP00005017030.1"/>
    </source>
</evidence>
<keyword evidence="1" id="KW-0812">Transmembrane</keyword>